<dbReference type="InterPro" id="IPR036409">
    <property type="entry name" value="Aldolase_II/adducin_N_sf"/>
</dbReference>
<dbReference type="GO" id="GO:0005856">
    <property type="term" value="C:cytoskeleton"/>
    <property type="evidence" value="ECO:0007669"/>
    <property type="project" value="TreeGrafter"/>
</dbReference>
<dbReference type="Gene3D" id="3.40.225.10">
    <property type="entry name" value="Class II aldolase/adducin N-terminal domain"/>
    <property type="match status" value="1"/>
</dbReference>
<reference evidence="2" key="1">
    <citation type="submission" date="2020-05" db="EMBL/GenBank/DDBJ databases">
        <authorList>
            <person name="Chiriac C."/>
            <person name="Salcher M."/>
            <person name="Ghai R."/>
            <person name="Kavagutti S V."/>
        </authorList>
    </citation>
    <scope>NUCLEOTIDE SEQUENCE</scope>
</reference>
<organism evidence="2">
    <name type="scientific">freshwater metagenome</name>
    <dbReference type="NCBI Taxonomy" id="449393"/>
    <lineage>
        <taxon>unclassified sequences</taxon>
        <taxon>metagenomes</taxon>
        <taxon>ecological metagenomes</taxon>
    </lineage>
</organism>
<feature type="domain" description="Class II aldolase/adducin N-terminal" evidence="1">
    <location>
        <begin position="27"/>
        <end position="207"/>
    </location>
</feature>
<gene>
    <name evidence="2" type="ORF">UFOPK3376_02472</name>
</gene>
<dbReference type="GO" id="GO:0051015">
    <property type="term" value="F:actin filament binding"/>
    <property type="evidence" value="ECO:0007669"/>
    <property type="project" value="TreeGrafter"/>
</dbReference>
<dbReference type="EMBL" id="CAFBLP010000080">
    <property type="protein sequence ID" value="CAB4887217.1"/>
    <property type="molecule type" value="Genomic_DNA"/>
</dbReference>
<name>A0A6J7EUM4_9ZZZZ</name>
<protein>
    <submittedName>
        <fullName evidence="2">Unannotated protein</fullName>
    </submittedName>
</protein>
<dbReference type="SMART" id="SM01007">
    <property type="entry name" value="Aldolase_II"/>
    <property type="match status" value="1"/>
</dbReference>
<dbReference type="PANTHER" id="PTHR10672">
    <property type="entry name" value="ADDUCIN"/>
    <property type="match status" value="1"/>
</dbReference>
<evidence type="ECO:0000259" key="1">
    <source>
        <dbReference type="SMART" id="SM01007"/>
    </source>
</evidence>
<dbReference type="AlphaFoldDB" id="A0A6J7EUM4"/>
<evidence type="ECO:0000313" key="2">
    <source>
        <dbReference type="EMBL" id="CAB4887217.1"/>
    </source>
</evidence>
<dbReference type="InterPro" id="IPR051017">
    <property type="entry name" value="Aldolase-II_Adducin_sf"/>
</dbReference>
<dbReference type="NCBIfam" id="NF004855">
    <property type="entry name" value="PRK06208.1"/>
    <property type="match status" value="1"/>
</dbReference>
<dbReference type="SUPFAM" id="SSF53639">
    <property type="entry name" value="AraD/HMP-PK domain-like"/>
    <property type="match status" value="1"/>
</dbReference>
<accession>A0A6J7EUM4</accession>
<dbReference type="Pfam" id="PF00596">
    <property type="entry name" value="Aldolase_II"/>
    <property type="match status" value="1"/>
</dbReference>
<dbReference type="InterPro" id="IPR001303">
    <property type="entry name" value="Aldolase_II/adducin_N"/>
</dbReference>
<sequence>MGYQALDSSSYELPIHGTEALRAHRKTRLALAYRVFGALRWGHIGDGHISARDPERTDHFWLAAYGVPFHDVTVDDLVLVAPDGRVVEGRGSINPAAYHIHHPVHEARPDIVSAAHTHTPYGTPFSALVTPLRPITQEACAFYDDHEIFDDDEVDILSVDGGKRIAVALGRSKAVILRNHGLLTVGATVDETVGWFVAMERSAEAHMKARDGLAIGHEAALRARGSVGTPQAGWIMFQFLVRSYVPDPSVVG</sequence>
<dbReference type="PANTHER" id="PTHR10672:SF3">
    <property type="entry name" value="PROTEIN HU-LI TAI SHAO"/>
    <property type="match status" value="1"/>
</dbReference>
<proteinExistence type="predicted"/>